<proteinExistence type="predicted"/>
<name>A0A139BPA3_9PROT</name>
<dbReference type="EMBL" id="LSLI01000179">
    <property type="protein sequence ID" value="KXS30633.1"/>
    <property type="molecule type" value="Genomic_DNA"/>
</dbReference>
<protein>
    <submittedName>
        <fullName evidence="1">Uncharacterized protein</fullName>
    </submittedName>
</protein>
<accession>A0A139BPA3</accession>
<dbReference type="Proteomes" id="UP000070578">
    <property type="component" value="Unassembled WGS sequence"/>
</dbReference>
<evidence type="ECO:0000313" key="2">
    <source>
        <dbReference type="Proteomes" id="UP000070578"/>
    </source>
</evidence>
<comment type="caution">
    <text evidence="1">The sequence shown here is derived from an EMBL/GenBank/DDBJ whole genome shotgun (WGS) entry which is preliminary data.</text>
</comment>
<dbReference type="AlphaFoldDB" id="A0A139BPA3"/>
<reference evidence="1 2" key="1">
    <citation type="submission" date="2016-02" db="EMBL/GenBank/DDBJ databases">
        <authorList>
            <person name="Wen L."/>
            <person name="He K."/>
            <person name="Yang H."/>
        </authorList>
    </citation>
    <scope>NUCLEOTIDE SEQUENCE [LARGE SCALE GENOMIC DNA]</scope>
    <source>
        <strain evidence="1">ShG14-8</strain>
    </source>
</reference>
<evidence type="ECO:0000313" key="1">
    <source>
        <dbReference type="EMBL" id="KXS30633.1"/>
    </source>
</evidence>
<organism evidence="1 2">
    <name type="scientific">Candidatus Gallionella acididurans</name>
    <dbReference type="NCBI Taxonomy" id="1796491"/>
    <lineage>
        <taxon>Bacteria</taxon>
        <taxon>Pseudomonadati</taxon>
        <taxon>Pseudomonadota</taxon>
        <taxon>Betaproteobacteria</taxon>
        <taxon>Nitrosomonadales</taxon>
        <taxon>Gallionellaceae</taxon>
        <taxon>Gallionella</taxon>
    </lineage>
</organism>
<gene>
    <name evidence="1" type="ORF">AWT59_3243</name>
</gene>
<reference evidence="1 2" key="2">
    <citation type="submission" date="2016-03" db="EMBL/GenBank/DDBJ databases">
        <title>New uncultured bacterium of the family Gallionellaceae from acid mine drainage: description and reconstruction of genome based on metagenomic analysis of microbial community.</title>
        <authorList>
            <person name="Kadnikov V."/>
            <person name="Ivasenko D."/>
            <person name="Beletsky A."/>
            <person name="Mardanov A."/>
            <person name="Danilova E."/>
            <person name="Pimenov N."/>
            <person name="Karnachuk O."/>
            <person name="Ravin N."/>
        </authorList>
    </citation>
    <scope>NUCLEOTIDE SEQUENCE [LARGE SCALE GENOMIC DNA]</scope>
    <source>
        <strain evidence="1">ShG14-8</strain>
    </source>
</reference>
<sequence length="115" mass="12768">MTSEDGLVKGEIIGVPAPESKFSRLKIGMKLEQVERLIGKPDDTNSRITGRQYQPFYFGGDTQRTEAFYKNEGQLTFSNIQHDSAVDTLIRITVNPKATGNRFSMDIKPKASGAD</sequence>